<comment type="subcellular location">
    <subcellularLocation>
        <location evidence="1">Membrane</location>
        <topology evidence="1">Single-pass membrane protein</topology>
    </subcellularLocation>
</comment>
<gene>
    <name evidence="10" type="ORF">LH23_00515</name>
</gene>
<feature type="domain" description="Multidrug resistance protein MdtA-like barrel-sandwich hybrid" evidence="9">
    <location>
        <begin position="77"/>
        <end position="293"/>
    </location>
</feature>
<dbReference type="InterPro" id="IPR058625">
    <property type="entry name" value="MdtA-like_BSH"/>
</dbReference>
<dbReference type="KEGG" id="cem:LH23_00515"/>
<keyword evidence="4 8" id="KW-0812">Transmembrane</keyword>
<keyword evidence="6 8" id="KW-0472">Membrane</keyword>
<dbReference type="Gene3D" id="2.40.50.100">
    <property type="match status" value="1"/>
</dbReference>
<evidence type="ECO:0000256" key="6">
    <source>
        <dbReference type="ARBA" id="ARBA00023136"/>
    </source>
</evidence>
<dbReference type="Pfam" id="PF25917">
    <property type="entry name" value="BSH_RND"/>
    <property type="match status" value="1"/>
</dbReference>
<evidence type="ECO:0000256" key="8">
    <source>
        <dbReference type="SAM" id="Phobius"/>
    </source>
</evidence>
<organism evidence="10 11">
    <name type="scientific">Cedecea neteri</name>
    <dbReference type="NCBI Taxonomy" id="158822"/>
    <lineage>
        <taxon>Bacteria</taxon>
        <taxon>Pseudomonadati</taxon>
        <taxon>Pseudomonadota</taxon>
        <taxon>Gammaproteobacteria</taxon>
        <taxon>Enterobacterales</taxon>
        <taxon>Enterobacteriaceae</taxon>
        <taxon>Cedecea</taxon>
    </lineage>
</organism>
<dbReference type="GO" id="GO:0016020">
    <property type="term" value="C:membrane"/>
    <property type="evidence" value="ECO:0007669"/>
    <property type="project" value="UniProtKB-SubCell"/>
</dbReference>
<dbReference type="InterPro" id="IPR006144">
    <property type="entry name" value="Secretion_HlyD_CS"/>
</dbReference>
<dbReference type="Proteomes" id="UP000029516">
    <property type="component" value="Chromosome"/>
</dbReference>
<protein>
    <submittedName>
        <fullName evidence="10">Colicin V secretion protein CvaA</fullName>
    </submittedName>
</protein>
<keyword evidence="5 8" id="KW-1133">Transmembrane helix</keyword>
<reference evidence="10 11" key="1">
    <citation type="submission" date="2014-09" db="EMBL/GenBank/DDBJ databases">
        <authorList>
            <person name="Chan K.-G."/>
        </authorList>
    </citation>
    <scope>NUCLEOTIDE SEQUENCE [LARGE SCALE GENOMIC DNA]</scope>
    <source>
        <strain evidence="10 11">M006</strain>
    </source>
</reference>
<comment type="similarity">
    <text evidence="2">Belongs to the membrane fusion protein (MFP) (TC 8.A.1) family.</text>
</comment>
<dbReference type="GO" id="GO:0009306">
    <property type="term" value="P:protein secretion"/>
    <property type="evidence" value="ECO:0007669"/>
    <property type="project" value="InterPro"/>
</dbReference>
<feature type="coiled-coil region" evidence="7">
    <location>
        <begin position="116"/>
        <end position="157"/>
    </location>
</feature>
<keyword evidence="3" id="KW-0813">Transport</keyword>
<dbReference type="PROSITE" id="PS00543">
    <property type="entry name" value="HLYD_FAMILY"/>
    <property type="match status" value="1"/>
</dbReference>
<evidence type="ECO:0000256" key="3">
    <source>
        <dbReference type="ARBA" id="ARBA00022448"/>
    </source>
</evidence>
<evidence type="ECO:0000313" key="10">
    <source>
        <dbReference type="EMBL" id="AIR59190.1"/>
    </source>
</evidence>
<dbReference type="PRINTS" id="PR01490">
    <property type="entry name" value="RTXTOXIND"/>
</dbReference>
<evidence type="ECO:0000313" key="11">
    <source>
        <dbReference type="Proteomes" id="UP000029516"/>
    </source>
</evidence>
<dbReference type="RefSeq" id="WP_039286927.1">
    <property type="nucleotide sequence ID" value="NZ_CP009458.1"/>
</dbReference>
<dbReference type="EMBL" id="CP009458">
    <property type="protein sequence ID" value="AIR59190.1"/>
    <property type="molecule type" value="Genomic_DNA"/>
</dbReference>
<sequence length="429" mass="48166">MNRNIFRKEAIEHTRSKWLGKALLISGYPAWVVVLLSAAFLIILINLMAFSSYTRRINVSGEVITQPHAINIFSPQQGFITHTWVKTGDKVAKGDHLYQIDTSRSTQSGNVSQNSIAAIQKQIQLIEEIILKLQQNKQKTEQNLRQQLTQYQTAHEKSLALVANAAKGMEEMRQSMDNYDGYQRKGMITKDQLNNQRYLYYQQQTAYQSLNTQSIQESLQITNLQSELSTRATDFDNQISQYQFQLSGLNRQLAEVDGGGTVFIDAPSDGKIDSLSVTQGQMVNAGDSLAQLVPNGGDGYALVLWLPNSSLPYVTPGDSINIRYEAFPFEKFGQFPGKILSISSVPASAQEMAMYNNVPRQPSGTTNQPFYKVLVALDLSRLTARDNPLRLSSGMKAESTLFLEKRPVYQWMLAPYYDLKKSLTGPVHE</sequence>
<evidence type="ECO:0000256" key="2">
    <source>
        <dbReference type="ARBA" id="ARBA00009477"/>
    </source>
</evidence>
<proteinExistence type="inferred from homology"/>
<dbReference type="AlphaFoldDB" id="A0AAN0S176"/>
<evidence type="ECO:0000256" key="1">
    <source>
        <dbReference type="ARBA" id="ARBA00004167"/>
    </source>
</evidence>
<dbReference type="InterPro" id="IPR050739">
    <property type="entry name" value="MFP"/>
</dbReference>
<evidence type="ECO:0000256" key="4">
    <source>
        <dbReference type="ARBA" id="ARBA00022692"/>
    </source>
</evidence>
<name>A0AAN0S176_9ENTR</name>
<evidence type="ECO:0000256" key="5">
    <source>
        <dbReference type="ARBA" id="ARBA00022989"/>
    </source>
</evidence>
<evidence type="ECO:0000256" key="7">
    <source>
        <dbReference type="SAM" id="Coils"/>
    </source>
</evidence>
<evidence type="ECO:0000259" key="9">
    <source>
        <dbReference type="Pfam" id="PF25917"/>
    </source>
</evidence>
<feature type="transmembrane region" description="Helical" evidence="8">
    <location>
        <begin position="28"/>
        <end position="50"/>
    </location>
</feature>
<accession>A0AAN0S176</accession>
<dbReference type="PANTHER" id="PTHR30386:SF28">
    <property type="entry name" value="EXPORTED PROTEIN"/>
    <property type="match status" value="1"/>
</dbReference>
<dbReference type="PANTHER" id="PTHR30386">
    <property type="entry name" value="MEMBRANE FUSION SUBUNIT OF EMRAB-TOLC MULTIDRUG EFFLUX PUMP"/>
    <property type="match status" value="1"/>
</dbReference>
<keyword evidence="7" id="KW-0175">Coiled coil</keyword>